<dbReference type="InterPro" id="IPR016186">
    <property type="entry name" value="C-type_lectin-like/link_sf"/>
</dbReference>
<reference evidence="3" key="1">
    <citation type="journal article" date="2017" name="PLoS ONE">
        <title>The Agassiz's desert tortoise genome provides a resource for the conservation of a threatened species.</title>
        <authorList>
            <person name="Tollis M."/>
            <person name="DeNardo D.F."/>
            <person name="Cornelius J.A."/>
            <person name="Dolby G.A."/>
            <person name="Edwards T."/>
            <person name="Henen B.T."/>
            <person name="Karl A.E."/>
            <person name="Murphy R.W."/>
            <person name="Kusumi K."/>
        </authorList>
    </citation>
    <scope>NUCLEOTIDE SEQUENCE [LARGE SCALE GENOMIC DNA]</scope>
</reference>
<name>A0A452HST4_9SAUR</name>
<dbReference type="InterPro" id="IPR016187">
    <property type="entry name" value="CTDL_fold"/>
</dbReference>
<dbReference type="GO" id="GO:0001872">
    <property type="term" value="F:(1-&gt;3)-beta-D-glucan binding"/>
    <property type="evidence" value="ECO:0007669"/>
    <property type="project" value="InterPro"/>
</dbReference>
<protein>
    <recommendedName>
        <fullName evidence="1">C-type lectin domain-containing protein</fullName>
    </recommendedName>
</protein>
<evidence type="ECO:0000313" key="2">
    <source>
        <dbReference type="Ensembl" id="ENSGAGP00000018154.1"/>
    </source>
</evidence>
<keyword evidence="3" id="KW-1185">Reference proteome</keyword>
<dbReference type="GO" id="GO:0071226">
    <property type="term" value="P:cellular response to molecule of fungal origin"/>
    <property type="evidence" value="ECO:0007669"/>
    <property type="project" value="InterPro"/>
</dbReference>
<sequence length="216" mass="24490">MILSEHWNSLSSFEGQKHSDAVHCTEIYIPNFLKYNWLSSNFHSTSPFSFTCNVQFLNACIFKGNKSTHYPEKWMQHRQDCYHFSNSWKPCKALCSSLDSRFLKIESKEELGFIIRSAQSYSSYSLWIALSRKGADGSWLWEDGRAFSTDLISAAPWVPGGGHWCQWVTNFRPDCKVPKSICEAITPCSPAAHWGNHFLQITCQGLAVCSGARGMA</sequence>
<accession>A0A452HST4</accession>
<dbReference type="Proteomes" id="UP000291020">
    <property type="component" value="Unassembled WGS sequence"/>
</dbReference>
<reference evidence="2" key="2">
    <citation type="submission" date="2025-08" db="UniProtKB">
        <authorList>
            <consortium name="Ensembl"/>
        </authorList>
    </citation>
    <scope>IDENTIFICATION</scope>
</reference>
<dbReference type="Pfam" id="PF00059">
    <property type="entry name" value="Lectin_C"/>
    <property type="match status" value="1"/>
</dbReference>
<dbReference type="AlphaFoldDB" id="A0A452HST4"/>
<dbReference type="InterPro" id="IPR042808">
    <property type="entry name" value="CLEC7A"/>
</dbReference>
<dbReference type="PANTHER" id="PTHR47218">
    <property type="entry name" value="C-TYPE LECTIN DOMAIN FAMILY 7 MEMBER A"/>
    <property type="match status" value="1"/>
</dbReference>
<dbReference type="SMART" id="SM00034">
    <property type="entry name" value="CLECT"/>
    <property type="match status" value="1"/>
</dbReference>
<evidence type="ECO:0000313" key="3">
    <source>
        <dbReference type="Proteomes" id="UP000291020"/>
    </source>
</evidence>
<dbReference type="Ensembl" id="ENSGAGT00000020692.1">
    <property type="protein sequence ID" value="ENSGAGP00000018154.1"/>
    <property type="gene ID" value="ENSGAGG00000013447.1"/>
</dbReference>
<dbReference type="PROSITE" id="PS50041">
    <property type="entry name" value="C_TYPE_LECTIN_2"/>
    <property type="match status" value="1"/>
</dbReference>
<dbReference type="InterPro" id="IPR001304">
    <property type="entry name" value="C-type_lectin-like"/>
</dbReference>
<dbReference type="SUPFAM" id="SSF56436">
    <property type="entry name" value="C-type lectin-like"/>
    <property type="match status" value="1"/>
</dbReference>
<organism evidence="2 3">
    <name type="scientific">Gopherus agassizii</name>
    <name type="common">Agassiz's desert tortoise</name>
    <dbReference type="NCBI Taxonomy" id="38772"/>
    <lineage>
        <taxon>Eukaryota</taxon>
        <taxon>Metazoa</taxon>
        <taxon>Chordata</taxon>
        <taxon>Craniata</taxon>
        <taxon>Vertebrata</taxon>
        <taxon>Euteleostomi</taxon>
        <taxon>Archelosauria</taxon>
        <taxon>Testudinata</taxon>
        <taxon>Testudines</taxon>
        <taxon>Cryptodira</taxon>
        <taxon>Durocryptodira</taxon>
        <taxon>Testudinoidea</taxon>
        <taxon>Testudinidae</taxon>
        <taxon>Gopherus</taxon>
    </lineage>
</organism>
<dbReference type="PANTHER" id="PTHR47218:SF2">
    <property type="entry name" value="C-TYPE LECTIN DOMAIN-CONTAINING PROTEIN"/>
    <property type="match status" value="1"/>
</dbReference>
<reference evidence="2" key="3">
    <citation type="submission" date="2025-09" db="UniProtKB">
        <authorList>
            <consortium name="Ensembl"/>
        </authorList>
    </citation>
    <scope>IDENTIFICATION</scope>
</reference>
<feature type="domain" description="C-type lectin" evidence="1">
    <location>
        <begin position="77"/>
        <end position="196"/>
    </location>
</feature>
<evidence type="ECO:0000259" key="1">
    <source>
        <dbReference type="PROSITE" id="PS50041"/>
    </source>
</evidence>
<dbReference type="STRING" id="38772.ENSGAGP00000018154"/>
<proteinExistence type="predicted"/>
<dbReference type="Gene3D" id="3.10.100.10">
    <property type="entry name" value="Mannose-Binding Protein A, subunit A"/>
    <property type="match status" value="1"/>
</dbReference>